<dbReference type="RefSeq" id="WP_034773372.1">
    <property type="nucleotide sequence ID" value="NZ_JPER01000001.1"/>
</dbReference>
<dbReference type="STRING" id="435908.IDSA_00335"/>
<feature type="signal peptide" evidence="2">
    <location>
        <begin position="1"/>
        <end position="23"/>
    </location>
</feature>
<name>A0A094IVR4_9GAMM</name>
<dbReference type="InterPro" id="IPR014004">
    <property type="entry name" value="Transpt-assoc_nodulatn_dom_bac"/>
</dbReference>
<feature type="domain" description="BON" evidence="3">
    <location>
        <begin position="124"/>
        <end position="190"/>
    </location>
</feature>
<feature type="chain" id="PRO_5001904692" evidence="2">
    <location>
        <begin position="24"/>
        <end position="190"/>
    </location>
</feature>
<dbReference type="eggNOG" id="COG2823">
    <property type="taxonomic scope" value="Bacteria"/>
</dbReference>
<dbReference type="InterPro" id="IPR007055">
    <property type="entry name" value="BON_dom"/>
</dbReference>
<dbReference type="PANTHER" id="PTHR34606">
    <property type="entry name" value="BON DOMAIN-CONTAINING PROTEIN"/>
    <property type="match status" value="1"/>
</dbReference>
<protein>
    <submittedName>
        <fullName evidence="4">Membrane protein</fullName>
    </submittedName>
</protein>
<keyword evidence="5" id="KW-1185">Reference proteome</keyword>
<evidence type="ECO:0000313" key="5">
    <source>
        <dbReference type="Proteomes" id="UP000054363"/>
    </source>
</evidence>
<gene>
    <name evidence="4" type="ORF">IDSA_00335</name>
</gene>
<comment type="caution">
    <text evidence="4">The sequence shown here is derived from an EMBL/GenBank/DDBJ whole genome shotgun (WGS) entry which is preliminary data.</text>
</comment>
<evidence type="ECO:0000313" key="4">
    <source>
        <dbReference type="EMBL" id="KFZ31222.1"/>
    </source>
</evidence>
<dbReference type="OrthoDB" id="9783990at2"/>
<dbReference type="InterPro" id="IPR051686">
    <property type="entry name" value="Lipoprotein_DolP"/>
</dbReference>
<dbReference type="NCBIfam" id="NF008247">
    <property type="entry name" value="PRK11023.1"/>
    <property type="match status" value="1"/>
</dbReference>
<dbReference type="PROSITE" id="PS51257">
    <property type="entry name" value="PROKAR_LIPOPROTEIN"/>
    <property type="match status" value="1"/>
</dbReference>
<keyword evidence="1 2" id="KW-0732">Signal</keyword>
<evidence type="ECO:0000256" key="2">
    <source>
        <dbReference type="SAM" id="SignalP"/>
    </source>
</evidence>
<dbReference type="EMBL" id="JPER01000001">
    <property type="protein sequence ID" value="KFZ31222.1"/>
    <property type="molecule type" value="Genomic_DNA"/>
</dbReference>
<dbReference type="PANTHER" id="PTHR34606:SF4">
    <property type="entry name" value="OUTER MEMBRANE LIPOPROTEIN DOLP"/>
    <property type="match status" value="1"/>
</dbReference>
<sequence>MMKTLIKLVLALAVVVSLSGCTAAVIGATAVGIYSAADTRTVGTQIDDQTVEVRVIAALQGEERLEESRIKVVSYNRRVLLMGQTPNESLKRLAQQIARDTKGVDQVHNEVRVTEVIGMATISKDTWITSKIKTKLLADDEVSGAKIKVVTENGEVFLMGLVEKAQAERAIELARNTNDVKRVIDAFEII</sequence>
<reference evidence="4 5" key="1">
    <citation type="submission" date="2014-06" db="EMBL/GenBank/DDBJ databases">
        <title>The draft genome sequence of Idiomarina salinarum ISL-52.</title>
        <authorList>
            <person name="Du J."/>
            <person name="Shao Z."/>
        </authorList>
    </citation>
    <scope>NUCLEOTIDE SEQUENCE [LARGE SCALE GENOMIC DNA]</scope>
    <source>
        <strain evidence="4 5">ISL-52</strain>
    </source>
</reference>
<dbReference type="Pfam" id="PF04972">
    <property type="entry name" value="BON"/>
    <property type="match status" value="2"/>
</dbReference>
<proteinExistence type="predicted"/>
<dbReference type="Proteomes" id="UP000054363">
    <property type="component" value="Unassembled WGS sequence"/>
</dbReference>
<dbReference type="AlphaFoldDB" id="A0A094IVR4"/>
<dbReference type="PROSITE" id="PS50914">
    <property type="entry name" value="BON"/>
    <property type="match status" value="2"/>
</dbReference>
<evidence type="ECO:0000259" key="3">
    <source>
        <dbReference type="PROSITE" id="PS50914"/>
    </source>
</evidence>
<organism evidence="4 5">
    <name type="scientific">Pseudidiomarina salinarum</name>
    <dbReference type="NCBI Taxonomy" id="435908"/>
    <lineage>
        <taxon>Bacteria</taxon>
        <taxon>Pseudomonadati</taxon>
        <taxon>Pseudomonadota</taxon>
        <taxon>Gammaproteobacteria</taxon>
        <taxon>Alteromonadales</taxon>
        <taxon>Idiomarinaceae</taxon>
        <taxon>Pseudidiomarina</taxon>
    </lineage>
</organism>
<accession>A0A094IVR4</accession>
<dbReference type="Gene3D" id="3.30.1340.30">
    <property type="match status" value="1"/>
</dbReference>
<dbReference type="SMART" id="SM00749">
    <property type="entry name" value="BON"/>
    <property type="match status" value="2"/>
</dbReference>
<evidence type="ECO:0000256" key="1">
    <source>
        <dbReference type="ARBA" id="ARBA00022729"/>
    </source>
</evidence>
<feature type="domain" description="BON" evidence="3">
    <location>
        <begin position="47"/>
        <end position="115"/>
    </location>
</feature>